<dbReference type="AlphaFoldDB" id="A0A8T2PGT4"/>
<keyword evidence="3" id="KW-0805">Transcription regulation</keyword>
<proteinExistence type="inferred from homology"/>
<evidence type="ECO:0000256" key="6">
    <source>
        <dbReference type="ARBA" id="ARBA00025784"/>
    </source>
</evidence>
<dbReference type="GO" id="GO:0006355">
    <property type="term" value="P:regulation of DNA-templated transcription"/>
    <property type="evidence" value="ECO:0007669"/>
    <property type="project" value="InterPro"/>
</dbReference>
<dbReference type="InterPro" id="IPR006627">
    <property type="entry name" value="TDU_repeat"/>
</dbReference>
<dbReference type="InterPro" id="IPR011520">
    <property type="entry name" value="Vg_fam"/>
</dbReference>
<dbReference type="Pfam" id="PF07545">
    <property type="entry name" value="Vg_Tdu"/>
    <property type="match status" value="1"/>
</dbReference>
<evidence type="ECO:0000256" key="7">
    <source>
        <dbReference type="SAM" id="MobiDB-lite"/>
    </source>
</evidence>
<comment type="subcellular location">
    <subcellularLocation>
        <location evidence="2">Nucleus</location>
    </subcellularLocation>
</comment>
<dbReference type="GO" id="GO:0005634">
    <property type="term" value="C:nucleus"/>
    <property type="evidence" value="ECO:0007669"/>
    <property type="project" value="UniProtKB-SubCell"/>
</dbReference>
<comment type="caution">
    <text evidence="8">The sequence shown here is derived from an EMBL/GenBank/DDBJ whole genome shotgun (WGS) entry which is preliminary data.</text>
</comment>
<dbReference type="PANTHER" id="PTHR15950:SF23">
    <property type="entry name" value="SI:CH73-52F15.5-RELATED"/>
    <property type="match status" value="1"/>
</dbReference>
<evidence type="ECO:0000313" key="9">
    <source>
        <dbReference type="Proteomes" id="UP000824540"/>
    </source>
</evidence>
<comment type="similarity">
    <text evidence="6">Belongs to the vestigial family.</text>
</comment>
<evidence type="ECO:0000256" key="2">
    <source>
        <dbReference type="ARBA" id="ARBA00004123"/>
    </source>
</evidence>
<dbReference type="PANTHER" id="PTHR15950">
    <property type="entry name" value="TRANSCRIPTION COFACTOR VESTIGIAL-LIKE PROTEIN"/>
    <property type="match status" value="1"/>
</dbReference>
<evidence type="ECO:0000256" key="4">
    <source>
        <dbReference type="ARBA" id="ARBA00023163"/>
    </source>
</evidence>
<evidence type="ECO:0000313" key="8">
    <source>
        <dbReference type="EMBL" id="KAG9351350.1"/>
    </source>
</evidence>
<evidence type="ECO:0008006" key="10">
    <source>
        <dbReference type="Google" id="ProtNLM"/>
    </source>
</evidence>
<gene>
    <name evidence="8" type="ORF">JZ751_022598</name>
</gene>
<reference evidence="8" key="1">
    <citation type="thesis" date="2021" institute="BYU ScholarsArchive" country="Provo, UT, USA">
        <title>Applications of and Algorithms for Genome Assembly and Genomic Analyses with an Emphasis on Marine Teleosts.</title>
        <authorList>
            <person name="Pickett B.D."/>
        </authorList>
    </citation>
    <scope>NUCLEOTIDE SEQUENCE</scope>
    <source>
        <strain evidence="8">HI-2016</strain>
    </source>
</reference>
<accession>A0A8T2PGT4</accession>
<keyword evidence="5" id="KW-0539">Nucleus</keyword>
<feature type="compositionally biased region" description="Polar residues" evidence="7">
    <location>
        <begin position="93"/>
        <end position="108"/>
    </location>
</feature>
<comment type="function">
    <text evidence="1">May act as a specific coactivator for the mammalian TEFs.</text>
</comment>
<dbReference type="Proteomes" id="UP000824540">
    <property type="component" value="Unassembled WGS sequence"/>
</dbReference>
<sequence>MEEKPGSPVTLKGEEQSQSVLFTYFQGDINSVVDEHFSRALNKATKPKDLSTKSKGNRRNTKAAPSWPDPAFPSSSSGRIQLSTVEDPHPSQGVITSPNSQPSSLWSFGPRQSSFGLPAIYPQPMSAEGPVGSDRQFANSFLNLLHSDRPVGGSAMGSPSKQELTPPWSPSSGFREPLGPGISLEVWENLFENWLFTPRVTVPRDGAQS</sequence>
<name>A0A8T2PGT4_9TELE</name>
<feature type="compositionally biased region" description="Polar residues" evidence="7">
    <location>
        <begin position="73"/>
        <end position="84"/>
    </location>
</feature>
<evidence type="ECO:0000256" key="5">
    <source>
        <dbReference type="ARBA" id="ARBA00023242"/>
    </source>
</evidence>
<evidence type="ECO:0000256" key="1">
    <source>
        <dbReference type="ARBA" id="ARBA00002229"/>
    </source>
</evidence>
<keyword evidence="4" id="KW-0804">Transcription</keyword>
<dbReference type="EMBL" id="JAFBMS010000006">
    <property type="protein sequence ID" value="KAG9351350.1"/>
    <property type="molecule type" value="Genomic_DNA"/>
</dbReference>
<evidence type="ECO:0000256" key="3">
    <source>
        <dbReference type="ARBA" id="ARBA00023015"/>
    </source>
</evidence>
<feature type="region of interest" description="Disordered" evidence="7">
    <location>
        <begin position="151"/>
        <end position="175"/>
    </location>
</feature>
<organism evidence="8 9">
    <name type="scientific">Albula glossodonta</name>
    <name type="common">roundjaw bonefish</name>
    <dbReference type="NCBI Taxonomy" id="121402"/>
    <lineage>
        <taxon>Eukaryota</taxon>
        <taxon>Metazoa</taxon>
        <taxon>Chordata</taxon>
        <taxon>Craniata</taxon>
        <taxon>Vertebrata</taxon>
        <taxon>Euteleostomi</taxon>
        <taxon>Actinopterygii</taxon>
        <taxon>Neopterygii</taxon>
        <taxon>Teleostei</taxon>
        <taxon>Albuliformes</taxon>
        <taxon>Albulidae</taxon>
        <taxon>Albula</taxon>
    </lineage>
</organism>
<keyword evidence="9" id="KW-1185">Reference proteome</keyword>
<feature type="region of interest" description="Disordered" evidence="7">
    <location>
        <begin position="40"/>
        <end position="108"/>
    </location>
</feature>
<dbReference type="SMART" id="SM00711">
    <property type="entry name" value="TDU"/>
    <property type="match status" value="1"/>
</dbReference>
<dbReference type="OrthoDB" id="10069705at2759"/>
<protein>
    <recommendedName>
        <fullName evidence="10">Transcription cofactor vestigial-like protein 1</fullName>
    </recommendedName>
</protein>